<dbReference type="Gene3D" id="3.40.630.30">
    <property type="match status" value="2"/>
</dbReference>
<dbReference type="Pfam" id="PF08445">
    <property type="entry name" value="FR47"/>
    <property type="match status" value="1"/>
</dbReference>
<evidence type="ECO:0000313" key="2">
    <source>
        <dbReference type="EMBL" id="NOV48198.1"/>
    </source>
</evidence>
<sequence>MTCEKNKLVEVPVDDWKKLRDLFKSNWPRHVLPYLAIENFERLKTTHLPSTKIFCLNGDWSDGTFILKDGRQITMYTLQESCQRLYEALMLYDWSEGSAQRPYDSAHKHVLQKVRAALKLKISKEYELDNDGAGCTYWISKEQALLFDDTPPSDCEIRNLEDKDSTIINSLWPYGTPETEAYFKLMIAINPSRGLYGKEKNDLRCWVLSHANGVLMALQTSPHHLRKGYGELILKSMAKLKAQMGQDTIASIVPENVKSRNLFSKLNFKEIGITYWSGTDPF</sequence>
<reference evidence="2" key="1">
    <citation type="submission" date="2020-03" db="EMBL/GenBank/DDBJ databases">
        <title>Transcriptomic Profiling of the Digestive Tract of the Rat Flea, Xenopsylla cheopis, Following Blood Feeding and Infection with Yersinia pestis.</title>
        <authorList>
            <person name="Bland D.M."/>
            <person name="Martens C.A."/>
            <person name="Virtaneva K."/>
            <person name="Kanakabandi K."/>
            <person name="Long D."/>
            <person name="Rosenke R."/>
            <person name="Saturday G.A."/>
            <person name="Hoyt F.H."/>
            <person name="Bruno D.P."/>
            <person name="Ribeiro J.M.C."/>
            <person name="Hinnebusch J."/>
        </authorList>
    </citation>
    <scope>NUCLEOTIDE SEQUENCE</scope>
</reference>
<proteinExistence type="predicted"/>
<dbReference type="PANTHER" id="PTHR20958">
    <property type="entry name" value="GLYCINE N-ACYLTRANSFERASE-LIKE PROTEIN"/>
    <property type="match status" value="1"/>
</dbReference>
<evidence type="ECO:0000259" key="1">
    <source>
        <dbReference type="Pfam" id="PF08445"/>
    </source>
</evidence>
<feature type="domain" description="GCN5-related N-acetyltransferase Rv2170-like" evidence="1">
    <location>
        <begin position="194"/>
        <end position="276"/>
    </location>
</feature>
<dbReference type="SUPFAM" id="SSF55729">
    <property type="entry name" value="Acyl-CoA N-acyltransferases (Nat)"/>
    <property type="match status" value="1"/>
</dbReference>
<dbReference type="InterPro" id="IPR053225">
    <property type="entry name" value="Acyl-CoA_N-acyltransferase"/>
</dbReference>
<dbReference type="GO" id="GO:0016747">
    <property type="term" value="F:acyltransferase activity, transferring groups other than amino-acyl groups"/>
    <property type="evidence" value="ECO:0007669"/>
    <property type="project" value="InterPro"/>
</dbReference>
<dbReference type="InterPro" id="IPR016181">
    <property type="entry name" value="Acyl_CoA_acyltransferase"/>
</dbReference>
<dbReference type="InterPro" id="IPR013653">
    <property type="entry name" value="GCN5-like_dom"/>
</dbReference>
<protein>
    <submittedName>
        <fullName evidence="2">Hipothetical protein</fullName>
    </submittedName>
</protein>
<name>A0A6M2DSQ1_XENCH</name>
<dbReference type="AlphaFoldDB" id="A0A6M2DSQ1"/>
<organism evidence="2">
    <name type="scientific">Xenopsylla cheopis</name>
    <name type="common">Oriental rat flea</name>
    <name type="synonym">Pulex cheopis</name>
    <dbReference type="NCBI Taxonomy" id="163159"/>
    <lineage>
        <taxon>Eukaryota</taxon>
        <taxon>Metazoa</taxon>
        <taxon>Ecdysozoa</taxon>
        <taxon>Arthropoda</taxon>
        <taxon>Hexapoda</taxon>
        <taxon>Insecta</taxon>
        <taxon>Pterygota</taxon>
        <taxon>Neoptera</taxon>
        <taxon>Endopterygota</taxon>
        <taxon>Siphonaptera</taxon>
        <taxon>Pulicidae</taxon>
        <taxon>Xenopsyllinae</taxon>
        <taxon>Xenopsylla</taxon>
    </lineage>
</organism>
<dbReference type="EMBL" id="GIIL01004472">
    <property type="protein sequence ID" value="NOV48198.1"/>
    <property type="molecule type" value="Transcribed_RNA"/>
</dbReference>
<accession>A0A6M2DSQ1</accession>
<dbReference type="PANTHER" id="PTHR20958:SF10">
    <property type="entry name" value="GH05617P-RELATED"/>
    <property type="match status" value="1"/>
</dbReference>